<keyword evidence="9" id="KW-1185">Reference proteome</keyword>
<comment type="similarity">
    <text evidence="7">Belongs to the CENP-W/WIP1 family.</text>
</comment>
<evidence type="ECO:0000256" key="4">
    <source>
        <dbReference type="ARBA" id="ARBA00022838"/>
    </source>
</evidence>
<dbReference type="PANTHER" id="PTHR34832">
    <property type="entry name" value="CENTROMERE PROTEIN W"/>
    <property type="match status" value="1"/>
</dbReference>
<keyword evidence="3" id="KW-0158">Chromosome</keyword>
<comment type="subcellular location">
    <subcellularLocation>
        <location evidence="2">Chromosome</location>
        <location evidence="2">Centromere</location>
        <location evidence="2">Kinetochore</location>
    </subcellularLocation>
    <subcellularLocation>
        <location evidence="1">Nucleus</location>
    </subcellularLocation>
</comment>
<evidence type="ECO:0000256" key="6">
    <source>
        <dbReference type="ARBA" id="ARBA00023328"/>
    </source>
</evidence>
<dbReference type="GO" id="GO:0046982">
    <property type="term" value="F:protein heterodimerization activity"/>
    <property type="evidence" value="ECO:0007669"/>
    <property type="project" value="InterPro"/>
</dbReference>
<dbReference type="InterPro" id="IPR052484">
    <property type="entry name" value="CENP-W/WIP1"/>
</dbReference>
<dbReference type="InterPro" id="IPR009072">
    <property type="entry name" value="Histone-fold"/>
</dbReference>
<dbReference type="InterPro" id="IPR028847">
    <property type="entry name" value="CENP-W"/>
</dbReference>
<feature type="non-terminal residue" evidence="8">
    <location>
        <position position="42"/>
    </location>
</feature>
<keyword evidence="4" id="KW-0995">Kinetochore</keyword>
<feature type="non-terminal residue" evidence="8">
    <location>
        <position position="1"/>
    </location>
</feature>
<evidence type="ECO:0000256" key="7">
    <source>
        <dbReference type="ARBA" id="ARBA00038432"/>
    </source>
</evidence>
<keyword evidence="5" id="KW-0539">Nucleus</keyword>
<organism evidence="8 9">
    <name type="scientific">Calypte anna</name>
    <name type="common">Anna's hummingbird</name>
    <name type="synonym">Archilochus anna</name>
    <dbReference type="NCBI Taxonomy" id="9244"/>
    <lineage>
        <taxon>Eukaryota</taxon>
        <taxon>Metazoa</taxon>
        <taxon>Chordata</taxon>
        <taxon>Craniata</taxon>
        <taxon>Vertebrata</taxon>
        <taxon>Euteleostomi</taxon>
        <taxon>Archelosauria</taxon>
        <taxon>Archosauria</taxon>
        <taxon>Dinosauria</taxon>
        <taxon>Saurischia</taxon>
        <taxon>Theropoda</taxon>
        <taxon>Coelurosauria</taxon>
        <taxon>Aves</taxon>
        <taxon>Neognathae</taxon>
        <taxon>Neoaves</taxon>
        <taxon>Strisores</taxon>
        <taxon>Apodiformes</taxon>
        <taxon>Trochilidae</taxon>
        <taxon>Calypte</taxon>
    </lineage>
</organism>
<dbReference type="GO" id="GO:0000776">
    <property type="term" value="C:kinetochore"/>
    <property type="evidence" value="ECO:0007669"/>
    <property type="project" value="UniProtKB-KW"/>
</dbReference>
<dbReference type="GO" id="GO:0000278">
    <property type="term" value="P:mitotic cell cycle"/>
    <property type="evidence" value="ECO:0007669"/>
    <property type="project" value="InterPro"/>
</dbReference>
<dbReference type="EMBL" id="KL218257">
    <property type="protein sequence ID" value="KFP03601.1"/>
    <property type="molecule type" value="Genomic_DNA"/>
</dbReference>
<dbReference type="CDD" id="cd13732">
    <property type="entry name" value="HFD_CENP-W"/>
    <property type="match status" value="1"/>
</dbReference>
<dbReference type="GO" id="GO:0003677">
    <property type="term" value="F:DNA binding"/>
    <property type="evidence" value="ECO:0007669"/>
    <property type="project" value="InterPro"/>
</dbReference>
<evidence type="ECO:0000256" key="1">
    <source>
        <dbReference type="ARBA" id="ARBA00004123"/>
    </source>
</evidence>
<dbReference type="Gene3D" id="1.10.20.10">
    <property type="entry name" value="Histone, subunit A"/>
    <property type="match status" value="1"/>
</dbReference>
<evidence type="ECO:0000256" key="2">
    <source>
        <dbReference type="ARBA" id="ARBA00004629"/>
    </source>
</evidence>
<proteinExistence type="inferred from homology"/>
<gene>
    <name evidence="8" type="ORF">N300_09559</name>
</gene>
<evidence type="ECO:0000256" key="5">
    <source>
        <dbReference type="ARBA" id="ARBA00023242"/>
    </source>
</evidence>
<keyword evidence="6" id="KW-0137">Centromere</keyword>
<evidence type="ECO:0000313" key="8">
    <source>
        <dbReference type="EMBL" id="KFP03601.1"/>
    </source>
</evidence>
<dbReference type="STRING" id="9244.A0A091IVD4"/>
<dbReference type="PANTHER" id="PTHR34832:SF1">
    <property type="entry name" value="CENTROMERE PROTEIN W"/>
    <property type="match status" value="1"/>
</dbReference>
<dbReference type="GO" id="GO:0007059">
    <property type="term" value="P:chromosome segregation"/>
    <property type="evidence" value="ECO:0007669"/>
    <property type="project" value="TreeGrafter"/>
</dbReference>
<sequence length="42" mass="4840">LKVHLNFLLFLHRLAEEARTNAFEKKSKIIKPEHTIAAAKVI</sequence>
<protein>
    <submittedName>
        <fullName evidence="8">Centromere protein W</fullName>
    </submittedName>
</protein>
<evidence type="ECO:0000256" key="3">
    <source>
        <dbReference type="ARBA" id="ARBA00022454"/>
    </source>
</evidence>
<accession>A0A091IVD4</accession>
<name>A0A091IVD4_CALAN</name>
<evidence type="ECO:0000313" key="9">
    <source>
        <dbReference type="Proteomes" id="UP000054308"/>
    </source>
</evidence>
<dbReference type="Proteomes" id="UP000054308">
    <property type="component" value="Unassembled WGS sequence"/>
</dbReference>
<dbReference type="Pfam" id="PF15510">
    <property type="entry name" value="CENP-W"/>
    <property type="match status" value="1"/>
</dbReference>
<dbReference type="GO" id="GO:0051382">
    <property type="term" value="P:kinetochore assembly"/>
    <property type="evidence" value="ECO:0007669"/>
    <property type="project" value="InterPro"/>
</dbReference>
<reference evidence="8 9" key="1">
    <citation type="submission" date="2014-04" db="EMBL/GenBank/DDBJ databases">
        <title>Genome evolution of avian class.</title>
        <authorList>
            <person name="Zhang G."/>
            <person name="Li C."/>
        </authorList>
    </citation>
    <scope>NUCLEOTIDE SEQUENCE [LARGE SCALE GENOMIC DNA]</scope>
    <source>
        <strain evidence="8">BGI_N300</strain>
    </source>
</reference>
<dbReference type="AlphaFoldDB" id="A0A091IVD4"/>
<dbReference type="GO" id="GO:0005654">
    <property type="term" value="C:nucleoplasm"/>
    <property type="evidence" value="ECO:0007669"/>
    <property type="project" value="TreeGrafter"/>
</dbReference>